<sequence>MAAPADPADLDDPPGRRVQQRIQRRAAHLRGHRSGRAERHLGEPQPHVHRAEVPDGDRALPRQDTARRAGVRAGGIRPRGDRAHVRVRRAGQARTPRVRTAGRRRQRTRALRVQGRHQPARGA</sequence>
<evidence type="ECO:0000256" key="1">
    <source>
        <dbReference type="SAM" id="MobiDB-lite"/>
    </source>
</evidence>
<feature type="region of interest" description="Disordered" evidence="1">
    <location>
        <begin position="1"/>
        <end position="123"/>
    </location>
</feature>
<feature type="compositionally biased region" description="Basic residues" evidence="1">
    <location>
        <begin position="85"/>
        <end position="123"/>
    </location>
</feature>
<proteinExistence type="predicted"/>
<gene>
    <name evidence="2" type="ORF">DMH04_12020</name>
</gene>
<evidence type="ECO:0000313" key="3">
    <source>
        <dbReference type="Proteomes" id="UP000287547"/>
    </source>
</evidence>
<dbReference type="AlphaFoldDB" id="A0A428ZG78"/>
<reference evidence="2 3" key="1">
    <citation type="submission" date="2018-05" db="EMBL/GenBank/DDBJ databases">
        <title>Evolution of GPA BGCs.</title>
        <authorList>
            <person name="Waglechner N."/>
            <person name="Wright G.D."/>
        </authorList>
    </citation>
    <scope>NUCLEOTIDE SEQUENCE [LARGE SCALE GENOMIC DNA]</scope>
    <source>
        <strain evidence="2 3">A82846</strain>
    </source>
</reference>
<protein>
    <submittedName>
        <fullName evidence="2">Uncharacterized protein</fullName>
    </submittedName>
</protein>
<accession>A0A428ZG78</accession>
<dbReference type="EMBL" id="QHKI01000007">
    <property type="protein sequence ID" value="RSM86968.1"/>
    <property type="molecule type" value="Genomic_DNA"/>
</dbReference>
<organism evidence="2 3">
    <name type="scientific">Kibdelosporangium aridum</name>
    <dbReference type="NCBI Taxonomy" id="2030"/>
    <lineage>
        <taxon>Bacteria</taxon>
        <taxon>Bacillati</taxon>
        <taxon>Actinomycetota</taxon>
        <taxon>Actinomycetes</taxon>
        <taxon>Pseudonocardiales</taxon>
        <taxon>Pseudonocardiaceae</taxon>
        <taxon>Kibdelosporangium</taxon>
    </lineage>
</organism>
<dbReference type="Proteomes" id="UP000287547">
    <property type="component" value="Unassembled WGS sequence"/>
</dbReference>
<feature type="compositionally biased region" description="Basic residues" evidence="1">
    <location>
        <begin position="18"/>
        <end position="34"/>
    </location>
</feature>
<feature type="compositionally biased region" description="Basic and acidic residues" evidence="1">
    <location>
        <begin position="49"/>
        <end position="67"/>
    </location>
</feature>
<name>A0A428ZG78_KIBAR</name>
<evidence type="ECO:0000313" key="2">
    <source>
        <dbReference type="EMBL" id="RSM86968.1"/>
    </source>
</evidence>
<comment type="caution">
    <text evidence="2">The sequence shown here is derived from an EMBL/GenBank/DDBJ whole genome shotgun (WGS) entry which is preliminary data.</text>
</comment>